<organism evidence="3 4">
    <name type="scientific">Phytoactinopolyspora alkaliphila</name>
    <dbReference type="NCBI Taxonomy" id="1783498"/>
    <lineage>
        <taxon>Bacteria</taxon>
        <taxon>Bacillati</taxon>
        <taxon>Actinomycetota</taxon>
        <taxon>Actinomycetes</taxon>
        <taxon>Jiangellales</taxon>
        <taxon>Jiangellaceae</taxon>
        <taxon>Phytoactinopolyspora</taxon>
    </lineage>
</organism>
<sequence length="512" mass="55303">MKVFRLLGLLGGLAAVTDLGTGAAPDESLRRCVVASRLARDAGCGDEGVREVVYVSLLQHLGCTAYAHELARIWGDEITANRLAFLMNEADPFDVLRVFVSGMAEATHRSRMGVLATTVRSIREVDANATAATCDVAREAARRLGLAGSVQNCLGHTVSMWNGKGYPRVAGHDIPLGTRLMHVASVAVLFLCHAGPDAALAEVRRRSGSYLDPDLAELFVSRGTELLTDVETTDAYQAVLDCEPDPVVMVDEPELEEVTRTFGDLADLKSPWLRGHSSAVGELAAVATRLLGLNDDVRNVRVAGYLHDIGRVAISSRIWDKAEPLSATELDQARLHPYHSERVLARVPLLSPVAALAGQHHERCDGSGYHRGLTSDRMTMAARTLATADAYRVLVEGRPGAPPMRAAAAAQRLQDEARKGCLDGDAVQAVLEATGHRHRARRVRPAGLTERQVEVLQLVARGLSNREVADRLVISRRTAENHVQDVYTKIGVSTRAAAALFAMEHGLLSESR</sequence>
<evidence type="ECO:0000313" key="4">
    <source>
        <dbReference type="Proteomes" id="UP000469185"/>
    </source>
</evidence>
<dbReference type="PROSITE" id="PS51832">
    <property type="entry name" value="HD_GYP"/>
    <property type="match status" value="1"/>
</dbReference>
<dbReference type="InterPro" id="IPR036388">
    <property type="entry name" value="WH-like_DNA-bd_sf"/>
</dbReference>
<keyword evidence="4" id="KW-1185">Reference proteome</keyword>
<dbReference type="SMART" id="SM00421">
    <property type="entry name" value="HTH_LUXR"/>
    <property type="match status" value="1"/>
</dbReference>
<dbReference type="GO" id="GO:0003677">
    <property type="term" value="F:DNA binding"/>
    <property type="evidence" value="ECO:0007669"/>
    <property type="project" value="InterPro"/>
</dbReference>
<reference evidence="3 4" key="1">
    <citation type="submission" date="2020-02" db="EMBL/GenBank/DDBJ databases">
        <authorList>
            <person name="Li X.-J."/>
            <person name="Feng X.-M."/>
        </authorList>
    </citation>
    <scope>NUCLEOTIDE SEQUENCE [LARGE SCALE GENOMIC DNA]</scope>
    <source>
        <strain evidence="3 4">CGMCC 4.7225</strain>
    </source>
</reference>
<name>A0A6N9YGM2_9ACTN</name>
<dbReference type="SUPFAM" id="SSF109604">
    <property type="entry name" value="HD-domain/PDEase-like"/>
    <property type="match status" value="1"/>
</dbReference>
<dbReference type="Pfam" id="PF13487">
    <property type="entry name" value="HD_5"/>
    <property type="match status" value="1"/>
</dbReference>
<dbReference type="RefSeq" id="WP_163815420.1">
    <property type="nucleotide sequence ID" value="NZ_JAAGOB010000001.1"/>
</dbReference>
<feature type="domain" description="HD-GYP" evidence="2">
    <location>
        <begin position="251"/>
        <end position="445"/>
    </location>
</feature>
<dbReference type="Proteomes" id="UP000469185">
    <property type="component" value="Unassembled WGS sequence"/>
</dbReference>
<dbReference type="Gene3D" id="1.10.3210.10">
    <property type="entry name" value="Hypothetical protein af1432"/>
    <property type="match status" value="2"/>
</dbReference>
<dbReference type="CDD" id="cd06170">
    <property type="entry name" value="LuxR_C_like"/>
    <property type="match status" value="1"/>
</dbReference>
<dbReference type="Pfam" id="PF00196">
    <property type="entry name" value="GerE"/>
    <property type="match status" value="1"/>
</dbReference>
<dbReference type="Gene3D" id="1.10.10.10">
    <property type="entry name" value="Winged helix-like DNA-binding domain superfamily/Winged helix DNA-binding domain"/>
    <property type="match status" value="1"/>
</dbReference>
<dbReference type="InterPro" id="IPR037522">
    <property type="entry name" value="HD_GYP_dom"/>
</dbReference>
<evidence type="ECO:0000259" key="2">
    <source>
        <dbReference type="PROSITE" id="PS51832"/>
    </source>
</evidence>
<dbReference type="CDD" id="cd00077">
    <property type="entry name" value="HDc"/>
    <property type="match status" value="1"/>
</dbReference>
<proteinExistence type="predicted"/>
<dbReference type="InterPro" id="IPR052020">
    <property type="entry name" value="Cyclic_di-GMP/3'3'-cGAMP_PDE"/>
</dbReference>
<evidence type="ECO:0000259" key="1">
    <source>
        <dbReference type="PROSITE" id="PS50043"/>
    </source>
</evidence>
<dbReference type="AlphaFoldDB" id="A0A6N9YGM2"/>
<gene>
    <name evidence="3" type="ORF">G1H11_01750</name>
</gene>
<dbReference type="InterPro" id="IPR003607">
    <property type="entry name" value="HD/PDEase_dom"/>
</dbReference>
<protein>
    <submittedName>
        <fullName evidence="3">HD domain-containing protein</fullName>
    </submittedName>
</protein>
<dbReference type="SUPFAM" id="SSF46894">
    <property type="entry name" value="C-terminal effector domain of the bipartite response regulators"/>
    <property type="match status" value="1"/>
</dbReference>
<accession>A0A6N9YGM2</accession>
<dbReference type="PANTHER" id="PTHR45228">
    <property type="entry name" value="CYCLIC DI-GMP PHOSPHODIESTERASE TM_0186-RELATED"/>
    <property type="match status" value="1"/>
</dbReference>
<dbReference type="InterPro" id="IPR016032">
    <property type="entry name" value="Sig_transdc_resp-reg_C-effctor"/>
</dbReference>
<dbReference type="GO" id="GO:0006355">
    <property type="term" value="P:regulation of DNA-templated transcription"/>
    <property type="evidence" value="ECO:0007669"/>
    <property type="project" value="InterPro"/>
</dbReference>
<evidence type="ECO:0000313" key="3">
    <source>
        <dbReference type="EMBL" id="NED94029.1"/>
    </source>
</evidence>
<dbReference type="PRINTS" id="PR00038">
    <property type="entry name" value="HTHLUXR"/>
</dbReference>
<dbReference type="InterPro" id="IPR000792">
    <property type="entry name" value="Tscrpt_reg_LuxR_C"/>
</dbReference>
<feature type="domain" description="HTH luxR-type" evidence="1">
    <location>
        <begin position="441"/>
        <end position="506"/>
    </location>
</feature>
<comment type="caution">
    <text evidence="3">The sequence shown here is derived from an EMBL/GenBank/DDBJ whole genome shotgun (WGS) entry which is preliminary data.</text>
</comment>
<dbReference type="EMBL" id="JAAGOB010000001">
    <property type="protein sequence ID" value="NED94029.1"/>
    <property type="molecule type" value="Genomic_DNA"/>
</dbReference>
<dbReference type="PROSITE" id="PS50043">
    <property type="entry name" value="HTH_LUXR_2"/>
    <property type="match status" value="1"/>
</dbReference>